<dbReference type="GO" id="GO:0009882">
    <property type="term" value="F:blue light photoreceptor activity"/>
    <property type="evidence" value="ECO:0007669"/>
    <property type="project" value="InterPro"/>
</dbReference>
<dbReference type="SUPFAM" id="SSF54975">
    <property type="entry name" value="Acylphosphatase/BLUF domain-like"/>
    <property type="match status" value="1"/>
</dbReference>
<protein>
    <submittedName>
        <fullName evidence="2">BLUF domain-containing protein</fullName>
    </submittedName>
</protein>
<feature type="domain" description="BLUF" evidence="1">
    <location>
        <begin position="2"/>
        <end position="95"/>
    </location>
</feature>
<dbReference type="AlphaFoldDB" id="A0A956M1C4"/>
<accession>A0A956M1C4</accession>
<reference evidence="2" key="2">
    <citation type="journal article" date="2021" name="Microbiome">
        <title>Successional dynamics and alternative stable states in a saline activated sludge microbial community over 9 years.</title>
        <authorList>
            <person name="Wang Y."/>
            <person name="Ye J."/>
            <person name="Ju F."/>
            <person name="Liu L."/>
            <person name="Boyd J.A."/>
            <person name="Deng Y."/>
            <person name="Parks D.H."/>
            <person name="Jiang X."/>
            <person name="Yin X."/>
            <person name="Woodcroft B.J."/>
            <person name="Tyson G.W."/>
            <person name="Hugenholtz P."/>
            <person name="Polz M.F."/>
            <person name="Zhang T."/>
        </authorList>
    </citation>
    <scope>NUCLEOTIDE SEQUENCE</scope>
    <source>
        <strain evidence="2">HKST-UBA01</strain>
    </source>
</reference>
<reference evidence="2" key="1">
    <citation type="submission" date="2020-04" db="EMBL/GenBank/DDBJ databases">
        <authorList>
            <person name="Zhang T."/>
        </authorList>
    </citation>
    <scope>NUCLEOTIDE SEQUENCE</scope>
    <source>
        <strain evidence="2">HKST-UBA01</strain>
    </source>
</reference>
<dbReference type="GO" id="GO:0071949">
    <property type="term" value="F:FAD binding"/>
    <property type="evidence" value="ECO:0007669"/>
    <property type="project" value="InterPro"/>
</dbReference>
<dbReference type="EMBL" id="JAGQHR010000596">
    <property type="protein sequence ID" value="MCA9729173.1"/>
    <property type="molecule type" value="Genomic_DNA"/>
</dbReference>
<gene>
    <name evidence="2" type="ORF">KC729_15905</name>
</gene>
<comment type="caution">
    <text evidence="2">The sequence shown here is derived from an EMBL/GenBank/DDBJ whole genome shotgun (WGS) entry which is preliminary data.</text>
</comment>
<evidence type="ECO:0000313" key="3">
    <source>
        <dbReference type="Proteomes" id="UP000697710"/>
    </source>
</evidence>
<dbReference type="Pfam" id="PF04940">
    <property type="entry name" value="BLUF"/>
    <property type="match status" value="1"/>
</dbReference>
<dbReference type="Gene3D" id="3.30.70.100">
    <property type="match status" value="1"/>
</dbReference>
<organism evidence="2 3">
    <name type="scientific">Eiseniibacteriota bacterium</name>
    <dbReference type="NCBI Taxonomy" id="2212470"/>
    <lineage>
        <taxon>Bacteria</taxon>
        <taxon>Candidatus Eiseniibacteriota</taxon>
    </lineage>
</organism>
<dbReference type="InterPro" id="IPR007024">
    <property type="entry name" value="BLUF_domain"/>
</dbReference>
<dbReference type="Proteomes" id="UP000697710">
    <property type="component" value="Unassembled WGS sequence"/>
</dbReference>
<dbReference type="PROSITE" id="PS50925">
    <property type="entry name" value="BLUF"/>
    <property type="match status" value="1"/>
</dbReference>
<sequence>MLVRLLYASRSVQPIDDSFIEAILDRSAAKNQEHGITGVLCSYADGDVFLQALEGGRDEVNALYNNIVRDQRHRDTTLLHYTEIQERRFAAWRMGRVELNSVNLRTILRFSTKAQLDPFSLSGPAAWALLEELSSAAAIASADS</sequence>
<dbReference type="SMART" id="SM01034">
    <property type="entry name" value="BLUF"/>
    <property type="match status" value="1"/>
</dbReference>
<name>A0A956M1C4_UNCEI</name>
<proteinExistence type="predicted"/>
<dbReference type="InterPro" id="IPR036046">
    <property type="entry name" value="Acylphosphatase-like_dom_sf"/>
</dbReference>
<evidence type="ECO:0000259" key="1">
    <source>
        <dbReference type="PROSITE" id="PS50925"/>
    </source>
</evidence>
<evidence type="ECO:0000313" key="2">
    <source>
        <dbReference type="EMBL" id="MCA9729173.1"/>
    </source>
</evidence>